<dbReference type="InterPro" id="IPR029045">
    <property type="entry name" value="ClpP/crotonase-like_dom_sf"/>
</dbReference>
<proteinExistence type="inferred from homology"/>
<dbReference type="PANTHER" id="PTHR10381">
    <property type="entry name" value="ATP-DEPENDENT CLP PROTEASE PROTEOLYTIC SUBUNIT"/>
    <property type="match status" value="1"/>
</dbReference>
<dbReference type="PANTHER" id="PTHR10381:SF70">
    <property type="entry name" value="ATP-DEPENDENT CLP PROTEASE PROTEOLYTIC SUBUNIT"/>
    <property type="match status" value="1"/>
</dbReference>
<dbReference type="Proteomes" id="UP000193335">
    <property type="component" value="Unassembled WGS sequence"/>
</dbReference>
<dbReference type="GO" id="GO:0006515">
    <property type="term" value="P:protein quality control for misfolded or incompletely synthesized proteins"/>
    <property type="evidence" value="ECO:0007669"/>
    <property type="project" value="TreeGrafter"/>
</dbReference>
<reference evidence="8 9" key="1">
    <citation type="submission" date="2017-03" db="EMBL/GenBank/DDBJ databases">
        <title>Whole genome sequences of fourteen strains of Bradyrhizobium canariense and one strain of Bradyrhizobium japonicum isolated from Lupinus (Papilionoideae: Genisteae) species in Algeria.</title>
        <authorList>
            <person name="Crovadore J."/>
            <person name="Chekireb D."/>
            <person name="Brachmann A."/>
            <person name="Chablais R."/>
            <person name="Cochard B."/>
            <person name="Lefort F."/>
        </authorList>
    </citation>
    <scope>NUCLEOTIDE SEQUENCE [LARGE SCALE GENOMIC DNA]</scope>
    <source>
        <strain evidence="8 9">UBMA197</strain>
    </source>
</reference>
<evidence type="ECO:0000256" key="3">
    <source>
        <dbReference type="ARBA" id="ARBA00022670"/>
    </source>
</evidence>
<accession>A0A1Y2JNF6</accession>
<keyword evidence="3" id="KW-0645">Protease</keyword>
<feature type="region of interest" description="Disordered" evidence="7">
    <location>
        <begin position="207"/>
        <end position="251"/>
    </location>
</feature>
<dbReference type="InterPro" id="IPR023562">
    <property type="entry name" value="ClpP/TepA"/>
</dbReference>
<keyword evidence="4" id="KW-0378">Hydrolase</keyword>
<gene>
    <name evidence="8" type="ORF">BSZ19_22000</name>
</gene>
<evidence type="ECO:0000256" key="1">
    <source>
        <dbReference type="ARBA" id="ARBA00007039"/>
    </source>
</evidence>
<evidence type="ECO:0000256" key="5">
    <source>
        <dbReference type="ARBA" id="ARBA00022825"/>
    </source>
</evidence>
<feature type="compositionally biased region" description="Pro residues" evidence="7">
    <location>
        <begin position="228"/>
        <end position="249"/>
    </location>
</feature>
<comment type="caution">
    <text evidence="8">The sequence shown here is derived from an EMBL/GenBank/DDBJ whole genome shotgun (WGS) entry which is preliminary data.</text>
</comment>
<organism evidence="8 9">
    <name type="scientific">Bradyrhizobium japonicum</name>
    <dbReference type="NCBI Taxonomy" id="375"/>
    <lineage>
        <taxon>Bacteria</taxon>
        <taxon>Pseudomonadati</taxon>
        <taxon>Pseudomonadota</taxon>
        <taxon>Alphaproteobacteria</taxon>
        <taxon>Hyphomicrobiales</taxon>
        <taxon>Nitrobacteraceae</taxon>
        <taxon>Bradyrhizobium</taxon>
    </lineage>
</organism>
<protein>
    <recommendedName>
        <fullName evidence="6">ATP-dependent Clp protease proteolytic subunit</fullName>
    </recommendedName>
</protein>
<dbReference type="GO" id="GO:0004252">
    <property type="term" value="F:serine-type endopeptidase activity"/>
    <property type="evidence" value="ECO:0007669"/>
    <property type="project" value="InterPro"/>
</dbReference>
<comment type="similarity">
    <text evidence="1 6">Belongs to the peptidase S14 family.</text>
</comment>
<keyword evidence="5" id="KW-0720">Serine protease</keyword>
<dbReference type="GO" id="GO:0051117">
    <property type="term" value="F:ATPase binding"/>
    <property type="evidence" value="ECO:0007669"/>
    <property type="project" value="TreeGrafter"/>
</dbReference>
<evidence type="ECO:0000256" key="4">
    <source>
        <dbReference type="ARBA" id="ARBA00022801"/>
    </source>
</evidence>
<dbReference type="PRINTS" id="PR00127">
    <property type="entry name" value="CLPPROTEASEP"/>
</dbReference>
<dbReference type="NCBIfam" id="NF045542">
    <property type="entry name" value="Clp_rel_HeadMat"/>
    <property type="match status" value="1"/>
</dbReference>
<evidence type="ECO:0000313" key="8">
    <source>
        <dbReference type="EMBL" id="OSJ31561.1"/>
    </source>
</evidence>
<dbReference type="EMBL" id="NAFL01000255">
    <property type="protein sequence ID" value="OSJ31561.1"/>
    <property type="molecule type" value="Genomic_DNA"/>
</dbReference>
<evidence type="ECO:0000313" key="9">
    <source>
        <dbReference type="Proteomes" id="UP000193335"/>
    </source>
</evidence>
<sequence length="347" mass="37264">MKEDAMRQWFTMKADDKTAEIVIYDEIGKSWWGEDTVSAKQFLDDLTALGDVDAITLRINSPGGDVFDGVAIHNALKNHKATVTAQVDGIAASAASFIAMAADKIVMPSNSFLLIHGASGISLGNADDMRAMADDLDRIDKSLTATYVARAKSTTAKVKALMKEDRLMDAAEAKDWGFADEVTSEKRMAAKFSLRLLPRAAADRFRAETGDQPGDPPSPATEPEVPEEPPVAPPAPPATPPAPETPPAPAAATAKVITLDAAKQQGVDEHRQYVASVTDLCTLAQQPQRVGAYVRASTPIEQVRRELLELRAAEPQIMPQHPLVPPTAAPATAWAKITDKLNARLEK</sequence>
<dbReference type="Gene3D" id="3.90.226.10">
    <property type="entry name" value="2-enoyl-CoA Hydratase, Chain A, domain 1"/>
    <property type="match status" value="1"/>
</dbReference>
<dbReference type="AlphaFoldDB" id="A0A1Y2JNF6"/>
<dbReference type="InterPro" id="IPR001907">
    <property type="entry name" value="ClpP"/>
</dbReference>
<dbReference type="GO" id="GO:0009368">
    <property type="term" value="C:endopeptidase Clp complex"/>
    <property type="evidence" value="ECO:0007669"/>
    <property type="project" value="TreeGrafter"/>
</dbReference>
<dbReference type="CDD" id="cd07016">
    <property type="entry name" value="S14_ClpP_1"/>
    <property type="match status" value="1"/>
</dbReference>
<name>A0A1Y2JNF6_BRAJP</name>
<evidence type="ECO:0000256" key="7">
    <source>
        <dbReference type="SAM" id="MobiDB-lite"/>
    </source>
</evidence>
<dbReference type="Pfam" id="PF00574">
    <property type="entry name" value="CLP_protease"/>
    <property type="match status" value="1"/>
</dbReference>
<dbReference type="SUPFAM" id="SSF52096">
    <property type="entry name" value="ClpP/crotonase"/>
    <property type="match status" value="1"/>
</dbReference>
<evidence type="ECO:0000256" key="2">
    <source>
        <dbReference type="ARBA" id="ARBA00022490"/>
    </source>
</evidence>
<dbReference type="GO" id="GO:0004176">
    <property type="term" value="F:ATP-dependent peptidase activity"/>
    <property type="evidence" value="ECO:0007669"/>
    <property type="project" value="InterPro"/>
</dbReference>
<evidence type="ECO:0000256" key="6">
    <source>
        <dbReference type="RuleBase" id="RU003567"/>
    </source>
</evidence>
<keyword evidence="2" id="KW-0963">Cytoplasm</keyword>